<keyword evidence="1" id="KW-0175">Coiled coil</keyword>
<dbReference type="EMBL" id="VBPA01000391">
    <property type="protein sequence ID" value="TMQ68688.1"/>
    <property type="molecule type" value="Genomic_DNA"/>
</dbReference>
<organism evidence="3 4">
    <name type="scientific">Eiseniibacteriota bacterium</name>
    <dbReference type="NCBI Taxonomy" id="2212470"/>
    <lineage>
        <taxon>Bacteria</taxon>
        <taxon>Candidatus Eiseniibacteriota</taxon>
    </lineage>
</organism>
<dbReference type="Proteomes" id="UP000319836">
    <property type="component" value="Unassembled WGS sequence"/>
</dbReference>
<feature type="region of interest" description="Disordered" evidence="2">
    <location>
        <begin position="158"/>
        <end position="180"/>
    </location>
</feature>
<evidence type="ECO:0000313" key="3">
    <source>
        <dbReference type="EMBL" id="TMQ68688.1"/>
    </source>
</evidence>
<evidence type="ECO:0000256" key="1">
    <source>
        <dbReference type="SAM" id="Coils"/>
    </source>
</evidence>
<sequence>MPANDLRELLVEQLQDIYDAEQRITKALPKMAKAADSEELASAFEGHLRETEEHVRRLEQVFETLDESAKRKECKAMVGLLDEGKDMMEENNPPNVRDAALIAAAQKVEHYEMATYGCLRTWAELLGEDEAVQLLQQTLDEEGNADKKLTQVAQTLNVEAVEEEEEPARVRPPSRGNRAS</sequence>
<dbReference type="PANTHER" id="PTHR30565:SF9">
    <property type="entry name" value="PROTEIN YCIF"/>
    <property type="match status" value="1"/>
</dbReference>
<protein>
    <submittedName>
        <fullName evidence="3">Ferritin-like domain-containing protein</fullName>
    </submittedName>
</protein>
<dbReference type="CDD" id="cd07909">
    <property type="entry name" value="YciF"/>
    <property type="match status" value="1"/>
</dbReference>
<gene>
    <name evidence="3" type="ORF">E6K80_14030</name>
</gene>
<dbReference type="InterPro" id="IPR010287">
    <property type="entry name" value="DUF892_YciF-like"/>
</dbReference>
<dbReference type="AlphaFoldDB" id="A0A538TYK9"/>
<comment type="caution">
    <text evidence="3">The sequence shown here is derived from an EMBL/GenBank/DDBJ whole genome shotgun (WGS) entry which is preliminary data.</text>
</comment>
<dbReference type="InterPro" id="IPR012347">
    <property type="entry name" value="Ferritin-like"/>
</dbReference>
<dbReference type="Pfam" id="PF05974">
    <property type="entry name" value="DUF892"/>
    <property type="match status" value="1"/>
</dbReference>
<accession>A0A538TYK9</accession>
<evidence type="ECO:0000313" key="4">
    <source>
        <dbReference type="Proteomes" id="UP000319836"/>
    </source>
</evidence>
<dbReference type="InterPro" id="IPR047114">
    <property type="entry name" value="YciF"/>
</dbReference>
<name>A0A538TYK9_UNCEI</name>
<dbReference type="InterPro" id="IPR009078">
    <property type="entry name" value="Ferritin-like_SF"/>
</dbReference>
<reference evidence="3 4" key="1">
    <citation type="journal article" date="2019" name="Nat. Microbiol.">
        <title>Mediterranean grassland soil C-N compound turnover is dependent on rainfall and depth, and is mediated by genomically divergent microorganisms.</title>
        <authorList>
            <person name="Diamond S."/>
            <person name="Andeer P.F."/>
            <person name="Li Z."/>
            <person name="Crits-Christoph A."/>
            <person name="Burstein D."/>
            <person name="Anantharaman K."/>
            <person name="Lane K.R."/>
            <person name="Thomas B.C."/>
            <person name="Pan C."/>
            <person name="Northen T.R."/>
            <person name="Banfield J.F."/>
        </authorList>
    </citation>
    <scope>NUCLEOTIDE SEQUENCE [LARGE SCALE GENOMIC DNA]</scope>
    <source>
        <strain evidence="3">WS_10</strain>
    </source>
</reference>
<dbReference type="SUPFAM" id="SSF47240">
    <property type="entry name" value="Ferritin-like"/>
    <property type="match status" value="1"/>
</dbReference>
<proteinExistence type="predicted"/>
<dbReference type="PANTHER" id="PTHR30565">
    <property type="entry name" value="PROTEIN YCIF"/>
    <property type="match status" value="1"/>
</dbReference>
<feature type="coiled-coil region" evidence="1">
    <location>
        <begin position="48"/>
        <end position="75"/>
    </location>
</feature>
<dbReference type="Gene3D" id="1.20.1260.10">
    <property type="match status" value="1"/>
</dbReference>
<evidence type="ECO:0000256" key="2">
    <source>
        <dbReference type="SAM" id="MobiDB-lite"/>
    </source>
</evidence>